<dbReference type="RefSeq" id="WP_101878390.1">
    <property type="nucleotide sequence ID" value="NZ_JAPRBD010000029.1"/>
</dbReference>
<dbReference type="Proteomes" id="UP001076974">
    <property type="component" value="Unassembled WGS sequence"/>
</dbReference>
<evidence type="ECO:0000313" key="2">
    <source>
        <dbReference type="Proteomes" id="UP001076974"/>
    </source>
</evidence>
<sequence>MSKGRKPENLTGMRFGNLTVLRSAPDRVYKCGTVEKRWICRCDCGNETEVSRGNLKSGRVKTCGCSRGKRWQERKIHGERIIEVNKEDYKRIQNIRKHMLKRCNDSHDKSFPIYGGRGISVCKDWTESTLAFYMWAKNNGYKEKLTIDRIDVNGNYEPENCRWISIFDQQSNKRTNVYIECLGEKHTIAQWARITGLDEETIRRRNKKGLPAKKVLGIEVHS</sequence>
<evidence type="ECO:0000313" key="1">
    <source>
        <dbReference type="EMBL" id="MCZ0690965.1"/>
    </source>
</evidence>
<organism evidence="1 2">
    <name type="scientific">Mediterraneibacter gnavus</name>
    <name type="common">Ruminococcus gnavus</name>
    <dbReference type="NCBI Taxonomy" id="33038"/>
    <lineage>
        <taxon>Bacteria</taxon>
        <taxon>Bacillati</taxon>
        <taxon>Bacillota</taxon>
        <taxon>Clostridia</taxon>
        <taxon>Lachnospirales</taxon>
        <taxon>Lachnospiraceae</taxon>
        <taxon>Mediterraneibacter</taxon>
    </lineage>
</organism>
<dbReference type="EMBL" id="JAPRBD010000029">
    <property type="protein sequence ID" value="MCZ0690965.1"/>
    <property type="molecule type" value="Genomic_DNA"/>
</dbReference>
<reference evidence="1" key="1">
    <citation type="submission" date="2022-11" db="EMBL/GenBank/DDBJ databases">
        <title>Temperate bacteriophages infecting mucin-degrading bacterium Ruminococcus gnavus from the human gut.</title>
        <authorList>
            <person name="Buttimer C."/>
        </authorList>
    </citation>
    <scope>NUCLEOTIDE SEQUENCE</scope>
    <source>
        <strain evidence="1">CCUG 52279</strain>
    </source>
</reference>
<proteinExistence type="predicted"/>
<gene>
    <name evidence="1" type="ORF">OZZ16_13905</name>
</gene>
<accession>A0AAJ1GEZ0</accession>
<dbReference type="AlphaFoldDB" id="A0AAJ1GEZ0"/>
<protein>
    <submittedName>
        <fullName evidence="1">AP2 domain-containing protein</fullName>
    </submittedName>
</protein>
<comment type="caution">
    <text evidence="1">The sequence shown here is derived from an EMBL/GenBank/DDBJ whole genome shotgun (WGS) entry which is preliminary data.</text>
</comment>
<name>A0AAJ1GEZ0_MEDGN</name>